<dbReference type="Pfam" id="PF09348">
    <property type="entry name" value="DUF1990"/>
    <property type="match status" value="1"/>
</dbReference>
<dbReference type="Proteomes" id="UP000671828">
    <property type="component" value="Chromosome"/>
</dbReference>
<sequence length="336" mass="38034">MRDSSGSTRRIVPALRSPRCRSWRWSCPPPASAPRSAWSSVWPACRAGKAATTARSPSRRSGWGRCGRSCSCSGSWARPPGPFPEPPPRPRPTRLRRGGGGSPRAPGCRGVGVRVTLTSRTQIGPVLRGLRERGLNYDPAEVREPRWVFDVHRHRVGQEAAGPPEGGGLWERARALVAAYEFTPPEIIRAFYESGSDLLGRDMVLQARLPGLRFLMGVRVTDVREETSADRTLWGWSYETLRGHLERGRVDYDLVKHHATGEVQFVVHSYSQLHPRAPWWMRWGWRLFGRRVQLRFYRRAGQRLRLLSRRTPQVAVAPVAVERPGRWSVSLHNPIR</sequence>
<proteinExistence type="predicted"/>
<feature type="region of interest" description="Disordered" evidence="1">
    <location>
        <begin position="72"/>
        <end position="110"/>
    </location>
</feature>
<gene>
    <name evidence="3" type="ORF">J7S33_02635</name>
</gene>
<evidence type="ECO:0000313" key="3">
    <source>
        <dbReference type="EMBL" id="QTR03940.1"/>
    </source>
</evidence>
<name>A0A8T8I0D2_9PSEU</name>
<feature type="compositionally biased region" description="Pro residues" evidence="1">
    <location>
        <begin position="79"/>
        <end position="90"/>
    </location>
</feature>
<evidence type="ECO:0000313" key="4">
    <source>
        <dbReference type="Proteomes" id="UP000671828"/>
    </source>
</evidence>
<dbReference type="EMBL" id="CP072788">
    <property type="protein sequence ID" value="QTR03940.1"/>
    <property type="molecule type" value="Genomic_DNA"/>
</dbReference>
<evidence type="ECO:0000256" key="1">
    <source>
        <dbReference type="SAM" id="MobiDB-lite"/>
    </source>
</evidence>
<reference evidence="3" key="1">
    <citation type="submission" date="2021-04" db="EMBL/GenBank/DDBJ databases">
        <title>Saccharothrix algeriensis WGS.</title>
        <authorList>
            <person name="Stuskova K."/>
            <person name="Hakalova E."/>
            <person name="Tebbal A.B."/>
            <person name="Eichmeier A."/>
        </authorList>
    </citation>
    <scope>NUCLEOTIDE SEQUENCE</scope>
    <source>
        <strain evidence="3">NRRL B-24137</strain>
    </source>
</reference>
<dbReference type="AlphaFoldDB" id="A0A8T8I0D2"/>
<evidence type="ECO:0000259" key="2">
    <source>
        <dbReference type="Pfam" id="PF09348"/>
    </source>
</evidence>
<organism evidence="3 4">
    <name type="scientific">Saccharothrix algeriensis</name>
    <dbReference type="NCBI Taxonomy" id="173560"/>
    <lineage>
        <taxon>Bacteria</taxon>
        <taxon>Bacillati</taxon>
        <taxon>Actinomycetota</taxon>
        <taxon>Actinomycetes</taxon>
        <taxon>Pseudonocardiales</taxon>
        <taxon>Pseudonocardiaceae</taxon>
        <taxon>Saccharothrix</taxon>
    </lineage>
</organism>
<dbReference type="InterPro" id="IPR018960">
    <property type="entry name" value="DUF1990"/>
</dbReference>
<feature type="domain" description="DUF1990" evidence="2">
    <location>
        <begin position="145"/>
        <end position="302"/>
    </location>
</feature>
<protein>
    <submittedName>
        <fullName evidence="3">DUF1990 family protein</fullName>
    </submittedName>
</protein>
<accession>A0A8T8I0D2</accession>